<keyword evidence="1" id="KW-0472">Membrane</keyword>
<feature type="transmembrane region" description="Helical" evidence="1">
    <location>
        <begin position="318"/>
        <end position="343"/>
    </location>
</feature>
<dbReference type="EMBL" id="BMGZ01000003">
    <property type="protein sequence ID" value="GGI00636.1"/>
    <property type="molecule type" value="Genomic_DNA"/>
</dbReference>
<reference evidence="3 5" key="2">
    <citation type="submission" date="2020-02" db="EMBL/GenBank/DDBJ databases">
        <title>Genome sequence of Parvularcula flava strain NH6-79.</title>
        <authorList>
            <person name="Abdul Karim M.H."/>
            <person name="Lam M.Q."/>
            <person name="Chen S.J."/>
            <person name="Yahya A."/>
            <person name="Shahir S."/>
            <person name="Shamsir M.S."/>
            <person name="Chong C.S."/>
        </authorList>
    </citation>
    <scope>NUCLEOTIDE SEQUENCE [LARGE SCALE GENOMIC DNA]</scope>
    <source>
        <strain evidence="3 5">NH6-79</strain>
    </source>
</reference>
<dbReference type="Pfam" id="PF03929">
    <property type="entry name" value="PepSY_TM"/>
    <property type="match status" value="1"/>
</dbReference>
<keyword evidence="5" id="KW-1185">Reference proteome</keyword>
<evidence type="ECO:0000313" key="3">
    <source>
        <dbReference type="EMBL" id="NHK28994.1"/>
    </source>
</evidence>
<gene>
    <name evidence="3" type="ORF">FF098_013810</name>
    <name evidence="2" type="ORF">GCM10011355_29400</name>
</gene>
<feature type="transmembrane region" description="Helical" evidence="1">
    <location>
        <begin position="12"/>
        <end position="36"/>
    </location>
</feature>
<proteinExistence type="predicted"/>
<dbReference type="PANTHER" id="PTHR34219:SF3">
    <property type="entry name" value="BLL7967 PROTEIN"/>
    <property type="match status" value="1"/>
</dbReference>
<organism evidence="2 4">
    <name type="scientific">Aquisalinus luteolus</name>
    <dbReference type="NCBI Taxonomy" id="1566827"/>
    <lineage>
        <taxon>Bacteria</taxon>
        <taxon>Pseudomonadati</taxon>
        <taxon>Pseudomonadota</taxon>
        <taxon>Alphaproteobacteria</taxon>
        <taxon>Parvularculales</taxon>
        <taxon>Parvularculaceae</taxon>
        <taxon>Aquisalinus</taxon>
    </lineage>
</organism>
<dbReference type="RefSeq" id="WP_155141592.1">
    <property type="nucleotide sequence ID" value="NZ_BMGZ01000003.1"/>
</dbReference>
<dbReference type="AlphaFoldDB" id="A0A8J3A425"/>
<keyword evidence="1" id="KW-1133">Transmembrane helix</keyword>
<evidence type="ECO:0000256" key="1">
    <source>
        <dbReference type="SAM" id="Phobius"/>
    </source>
</evidence>
<dbReference type="PANTHER" id="PTHR34219">
    <property type="entry name" value="IRON-REGULATED INNER MEMBRANE PROTEIN-RELATED"/>
    <property type="match status" value="1"/>
</dbReference>
<feature type="transmembrane region" description="Helical" evidence="1">
    <location>
        <begin position="135"/>
        <end position="156"/>
    </location>
</feature>
<accession>A0A8J3A425</accession>
<evidence type="ECO:0000313" key="5">
    <source>
        <dbReference type="Proteomes" id="UP000818603"/>
    </source>
</evidence>
<reference evidence="2" key="1">
    <citation type="journal article" date="2014" name="Int. J. Syst. Evol. Microbiol.">
        <title>Complete genome sequence of Corynebacterium casei LMG S-19264T (=DSM 44701T), isolated from a smear-ripened cheese.</title>
        <authorList>
            <consortium name="US DOE Joint Genome Institute (JGI-PGF)"/>
            <person name="Walter F."/>
            <person name="Albersmeier A."/>
            <person name="Kalinowski J."/>
            <person name="Ruckert C."/>
        </authorList>
    </citation>
    <scope>NUCLEOTIDE SEQUENCE</scope>
    <source>
        <strain evidence="2">CGMCC 1.14984</strain>
    </source>
</reference>
<dbReference type="EMBL" id="VCJR02000003">
    <property type="protein sequence ID" value="NHK28994.1"/>
    <property type="molecule type" value="Genomic_DNA"/>
</dbReference>
<keyword evidence="1" id="KW-0812">Transmembrane</keyword>
<dbReference type="Proteomes" id="UP000818603">
    <property type="component" value="Unassembled WGS sequence"/>
</dbReference>
<evidence type="ECO:0000313" key="4">
    <source>
        <dbReference type="Proteomes" id="UP000621856"/>
    </source>
</evidence>
<feature type="transmembrane region" description="Helical" evidence="1">
    <location>
        <begin position="182"/>
        <end position="204"/>
    </location>
</feature>
<reference evidence="2" key="3">
    <citation type="submission" date="2020-09" db="EMBL/GenBank/DDBJ databases">
        <authorList>
            <person name="Sun Q."/>
            <person name="Zhou Y."/>
        </authorList>
    </citation>
    <scope>NUCLEOTIDE SEQUENCE</scope>
    <source>
        <strain evidence="2">CGMCC 1.14984</strain>
    </source>
</reference>
<evidence type="ECO:0000313" key="2">
    <source>
        <dbReference type="EMBL" id="GGI00636.1"/>
    </source>
</evidence>
<name>A0A8J3A425_9PROT</name>
<protein>
    <submittedName>
        <fullName evidence="3">PepSY domain-containing protein</fullName>
    </submittedName>
</protein>
<dbReference type="Proteomes" id="UP000621856">
    <property type="component" value="Unassembled WGS sequence"/>
</dbReference>
<dbReference type="InterPro" id="IPR005625">
    <property type="entry name" value="PepSY-ass_TM"/>
</dbReference>
<sequence length="368" mass="39824">MGGPVISTARALHAWAGAILSALMIVLSLSGALLVWKEDYLRLTMPEARQPFEATPDNLAILANTAETKFGRENIRLIVFGTEHFGINKVYLHGEDFAYLDGEGNVLATWHGTARFEEWLFDLHHYLLAGRTGKLVAGAAGLSMAVLIIAGLIAFWPTRKAFRLGMAVRSLRRPHLLLSHRNIGIIFAVPAFLLILTGGAIVYYGPTKAILTVFDTPAPAPQPVARVEAQDWQAVFTAGQAAFPDADIRMGSWPSESRPAASVRMRRAPEWHPNGRTYLAAPLAQGEPTTTTNAQAAPLGERAYNAFYPLHAAKTGGIVYKLVVFMTGIALTALGLLGLISFVQRLLGMRPAPAIRRSTQSVTPPQGS</sequence>
<comment type="caution">
    <text evidence="2">The sequence shown here is derived from an EMBL/GenBank/DDBJ whole genome shotgun (WGS) entry which is preliminary data.</text>
</comment>